<dbReference type="PANTHER" id="PTHR14428">
    <property type="entry name" value="NUCLEOLAR COMPLEX PROTEIN 3"/>
    <property type="match status" value="1"/>
</dbReference>
<dbReference type="GO" id="GO:0042254">
    <property type="term" value="P:ribosome biogenesis"/>
    <property type="evidence" value="ECO:0007669"/>
    <property type="project" value="UniProtKB-KW"/>
</dbReference>
<comment type="subcellular location">
    <subcellularLocation>
        <location evidence="1 5">Nucleus</location>
        <location evidence="1 5">Nucleolus</location>
    </subcellularLocation>
</comment>
<accession>A0AAE9WG85</accession>
<dbReference type="GO" id="GO:0003682">
    <property type="term" value="F:chromatin binding"/>
    <property type="evidence" value="ECO:0007669"/>
    <property type="project" value="TreeGrafter"/>
</dbReference>
<feature type="compositionally biased region" description="Basic residues" evidence="7">
    <location>
        <begin position="448"/>
        <end position="462"/>
    </location>
</feature>
<sequence>MAPKKGSGSTKPKVASSKIKNIKESSKQKKNASEKKQLRRNNKQDDKGNGTKGKKGVPVPETPERELTEEDFAMLDENSTSLQFLAKVKPDELTKKVEKGPRPEIYDQRPSKEDDISSDEGFDSYDSDEGIDYSNDSDQEQDYELRPRSISSWNTADSNRLPIKTKEGHLHAVKEDATEAKEQDDQEEIESEDSSEEKEEERASEDDTSNVPSVEEPQIPPRQQIQLDKEELASFAQKLLEEPEESLHVFKSIFGKFQSPLITTKKLSLLTALAVFQDLIPGYRIRPLSDEEESTKLSKEVAQRWSYEQTFLKHYMRFIEILEFIFKSYPSLENDVQKSLYEVAVRCVSRLIEHVPHFNYHDKLLTLAVQQLSHKSKRNNFDMLMKSLGTILKEDNLGRVSLDCVKLLSKMFKHRNYDVLPDVYDLFLNIQILSDMELKDSSNEPTKLKKRKQDRPHLTKKARKTLKETKEIEKEMKEADAVISAEDRERFQAEVLKMVFLTYFKTLQARSKLLGNALEGLARLSRLINVEFFGDLLQVLRELVLDDNMLLAEGKPAVQTTREALLTVSTAFEITSAPGVNKLNLDLDLSIFIQRLYRLILPFSLNPDADLTYKVNRLRDPDAPTKKTVVNASTQMEMILKCYQSFFFKSKSVSPARLAAFSKRLAISSLQLPEHSTMAAIALLTRLVSRYTKLHRMFTSEEQIGDGIYQPFVEDPELCKSSTAMLYETFLLKNHYSPTISRSANGLFKVSTE</sequence>
<protein>
    <recommendedName>
        <fullName evidence="5">Nucleolar complex-associated protein 3</fullName>
    </recommendedName>
</protein>
<keyword evidence="4" id="KW-0539">Nucleus</keyword>
<dbReference type="GeneID" id="80878468"/>
<keyword evidence="11" id="KW-1185">Reference proteome</keyword>
<dbReference type="InterPro" id="IPR005612">
    <property type="entry name" value="CCAAT-binding_factor"/>
</dbReference>
<proteinExistence type="inferred from homology"/>
<name>A0AAE9WG85_9SCHI</name>
<keyword evidence="5" id="KW-0690">Ribosome biogenesis</keyword>
<reference evidence="10 11" key="1">
    <citation type="journal article" date="2023" name="G3 (Bethesda)">
        <title>A high-quality reference genome for the fission yeast Schizosaccharomyces osmophilus.</title>
        <authorList>
            <person name="Jia G.S."/>
            <person name="Zhang W.C."/>
            <person name="Liang Y."/>
            <person name="Liu X.H."/>
            <person name="Rhind N."/>
            <person name="Pidoux A."/>
            <person name="Brysch-Herzberg M."/>
            <person name="Du L.L."/>
        </authorList>
    </citation>
    <scope>NUCLEOTIDE SEQUENCE [LARGE SCALE GENOMIC DNA]</scope>
    <source>
        <strain evidence="10 11">CBS 15793</strain>
    </source>
</reference>
<dbReference type="InterPro" id="IPR016903">
    <property type="entry name" value="Nucleolar_cplx-assoc_3"/>
</dbReference>
<evidence type="ECO:0000313" key="10">
    <source>
        <dbReference type="EMBL" id="WBW74652.1"/>
    </source>
</evidence>
<dbReference type="GO" id="GO:0006270">
    <property type="term" value="P:DNA replication initiation"/>
    <property type="evidence" value="ECO:0007669"/>
    <property type="project" value="TreeGrafter"/>
</dbReference>
<feature type="compositionally biased region" description="Basic and acidic residues" evidence="7">
    <location>
        <begin position="164"/>
        <end position="183"/>
    </location>
</feature>
<dbReference type="GO" id="GO:0005730">
    <property type="term" value="C:nucleolus"/>
    <property type="evidence" value="ECO:0007669"/>
    <property type="project" value="UniProtKB-SubCell"/>
</dbReference>
<dbReference type="PIRSF" id="PIRSF028977">
    <property type="entry name" value="Nucleolar_complex_p3"/>
    <property type="match status" value="1"/>
</dbReference>
<comment type="function">
    <text evidence="5">Required for synthesis of 60S ribosomal subunits and the transport of pre-ribosomes from the nucleoplasm to the cytoplasm.</text>
</comment>
<feature type="coiled-coil region" evidence="6">
    <location>
        <begin position="462"/>
        <end position="489"/>
    </location>
</feature>
<evidence type="ECO:0000256" key="2">
    <source>
        <dbReference type="ARBA" id="ARBA00007797"/>
    </source>
</evidence>
<evidence type="ECO:0000256" key="6">
    <source>
        <dbReference type="SAM" id="Coils"/>
    </source>
</evidence>
<keyword evidence="3 6" id="KW-0175">Coiled coil</keyword>
<organism evidence="10 11">
    <name type="scientific">Schizosaccharomyces osmophilus</name>
    <dbReference type="NCBI Taxonomy" id="2545709"/>
    <lineage>
        <taxon>Eukaryota</taxon>
        <taxon>Fungi</taxon>
        <taxon>Dikarya</taxon>
        <taxon>Ascomycota</taxon>
        <taxon>Taphrinomycotina</taxon>
        <taxon>Schizosaccharomycetes</taxon>
        <taxon>Schizosaccharomycetales</taxon>
        <taxon>Schizosaccharomycetaceae</taxon>
        <taxon>Schizosaccharomyces</taxon>
    </lineage>
</organism>
<feature type="region of interest" description="Disordered" evidence="7">
    <location>
        <begin position="1"/>
        <end position="225"/>
    </location>
</feature>
<gene>
    <name evidence="10" type="primary">noc3</name>
    <name evidence="10" type="ORF">SOMG_05004</name>
</gene>
<feature type="region of interest" description="Disordered" evidence="7">
    <location>
        <begin position="443"/>
        <end position="462"/>
    </location>
</feature>
<feature type="compositionally biased region" description="Basic and acidic residues" evidence="7">
    <location>
        <begin position="21"/>
        <end position="49"/>
    </location>
</feature>
<dbReference type="Proteomes" id="UP001212411">
    <property type="component" value="Chromosome 3"/>
</dbReference>
<feature type="compositionally biased region" description="Basic and acidic residues" evidence="7">
    <location>
        <begin position="88"/>
        <end position="115"/>
    </location>
</feature>
<evidence type="ECO:0000256" key="4">
    <source>
        <dbReference type="ARBA" id="ARBA00023242"/>
    </source>
</evidence>
<feature type="compositionally biased region" description="Polar residues" evidence="7">
    <location>
        <begin position="149"/>
        <end position="158"/>
    </location>
</feature>
<dbReference type="Pfam" id="PF07540">
    <property type="entry name" value="NOC3p"/>
    <property type="match status" value="1"/>
</dbReference>
<feature type="compositionally biased region" description="Acidic residues" evidence="7">
    <location>
        <begin position="116"/>
        <end position="142"/>
    </location>
</feature>
<dbReference type="KEGG" id="som:SOMG_05004"/>
<evidence type="ECO:0000259" key="8">
    <source>
        <dbReference type="Pfam" id="PF03914"/>
    </source>
</evidence>
<evidence type="ECO:0000256" key="3">
    <source>
        <dbReference type="ARBA" id="ARBA00023054"/>
    </source>
</evidence>
<evidence type="ECO:0000256" key="1">
    <source>
        <dbReference type="ARBA" id="ARBA00004604"/>
    </source>
</evidence>
<evidence type="ECO:0000256" key="7">
    <source>
        <dbReference type="SAM" id="MobiDB-lite"/>
    </source>
</evidence>
<dbReference type="EMBL" id="CP115613">
    <property type="protein sequence ID" value="WBW74652.1"/>
    <property type="molecule type" value="Genomic_DNA"/>
</dbReference>
<evidence type="ECO:0000259" key="9">
    <source>
        <dbReference type="Pfam" id="PF07540"/>
    </source>
</evidence>
<dbReference type="RefSeq" id="XP_056038895.1">
    <property type="nucleotide sequence ID" value="XM_056183779.1"/>
</dbReference>
<dbReference type="Pfam" id="PF03914">
    <property type="entry name" value="CBF"/>
    <property type="match status" value="1"/>
</dbReference>
<dbReference type="InterPro" id="IPR011501">
    <property type="entry name" value="Noc3_N"/>
</dbReference>
<feature type="domain" description="CCAAT-binding factor" evidence="8">
    <location>
        <begin position="565"/>
        <end position="743"/>
    </location>
</feature>
<dbReference type="AlphaFoldDB" id="A0AAE9WG85"/>
<evidence type="ECO:0000256" key="5">
    <source>
        <dbReference type="PIRNR" id="PIRNR028977"/>
    </source>
</evidence>
<evidence type="ECO:0000313" key="11">
    <source>
        <dbReference type="Proteomes" id="UP001212411"/>
    </source>
</evidence>
<dbReference type="PANTHER" id="PTHR14428:SF5">
    <property type="entry name" value="NUCLEOLAR COMPLEX PROTEIN 3 HOMOLOG"/>
    <property type="match status" value="1"/>
</dbReference>
<comment type="similarity">
    <text evidence="2 5">Belongs to the CBF/MAK21 family.</text>
</comment>
<feature type="domain" description="Nucleolar complex-associated protein 3 N-terminal" evidence="9">
    <location>
        <begin position="228"/>
        <end position="318"/>
    </location>
</feature>
<feature type="compositionally biased region" description="Acidic residues" evidence="7">
    <location>
        <begin position="184"/>
        <end position="208"/>
    </location>
</feature>